<keyword evidence="1" id="KW-0418">Kinase</keyword>
<keyword evidence="1" id="KW-0808">Transferase</keyword>
<protein>
    <submittedName>
        <fullName evidence="1">Protein kinase domain-containing protein</fullName>
    </submittedName>
</protein>
<sequence length="67" mass="7225">MDASEQTEAGTVAYMAPECFNPDIGGLTAKELVTGEFPWEGTTNMAIIYRVAVQGVRNPLPDDPQPL</sequence>
<proteinExistence type="predicted"/>
<evidence type="ECO:0000313" key="2">
    <source>
        <dbReference type="Proteomes" id="UP000485058"/>
    </source>
</evidence>
<dbReference type="InterPro" id="IPR011009">
    <property type="entry name" value="Kinase-like_dom_sf"/>
</dbReference>
<reference evidence="1 2" key="1">
    <citation type="submission" date="2020-02" db="EMBL/GenBank/DDBJ databases">
        <title>Draft genome sequence of Haematococcus lacustris strain NIES-144.</title>
        <authorList>
            <person name="Morimoto D."/>
            <person name="Nakagawa S."/>
            <person name="Yoshida T."/>
            <person name="Sawayama S."/>
        </authorList>
    </citation>
    <scope>NUCLEOTIDE SEQUENCE [LARGE SCALE GENOMIC DNA]</scope>
    <source>
        <strain evidence="1 2">NIES-144</strain>
    </source>
</reference>
<accession>A0A699ZCG0</accession>
<dbReference type="AlphaFoldDB" id="A0A699ZCG0"/>
<name>A0A699ZCG0_HAELA</name>
<dbReference type="Gene3D" id="1.10.510.10">
    <property type="entry name" value="Transferase(Phosphotransferase) domain 1"/>
    <property type="match status" value="1"/>
</dbReference>
<dbReference type="Proteomes" id="UP000485058">
    <property type="component" value="Unassembled WGS sequence"/>
</dbReference>
<dbReference type="SUPFAM" id="SSF56112">
    <property type="entry name" value="Protein kinase-like (PK-like)"/>
    <property type="match status" value="1"/>
</dbReference>
<gene>
    <name evidence="1" type="ORF">HaLaN_17498</name>
</gene>
<organism evidence="1 2">
    <name type="scientific">Haematococcus lacustris</name>
    <name type="common">Green alga</name>
    <name type="synonym">Haematococcus pluvialis</name>
    <dbReference type="NCBI Taxonomy" id="44745"/>
    <lineage>
        <taxon>Eukaryota</taxon>
        <taxon>Viridiplantae</taxon>
        <taxon>Chlorophyta</taxon>
        <taxon>core chlorophytes</taxon>
        <taxon>Chlorophyceae</taxon>
        <taxon>CS clade</taxon>
        <taxon>Chlamydomonadales</taxon>
        <taxon>Haematococcaceae</taxon>
        <taxon>Haematococcus</taxon>
    </lineage>
</organism>
<comment type="caution">
    <text evidence="1">The sequence shown here is derived from an EMBL/GenBank/DDBJ whole genome shotgun (WGS) entry which is preliminary data.</text>
</comment>
<evidence type="ECO:0000313" key="1">
    <source>
        <dbReference type="EMBL" id="GFH20387.1"/>
    </source>
</evidence>
<keyword evidence="2" id="KW-1185">Reference proteome</keyword>
<dbReference type="GO" id="GO:0016301">
    <property type="term" value="F:kinase activity"/>
    <property type="evidence" value="ECO:0007669"/>
    <property type="project" value="UniProtKB-KW"/>
</dbReference>
<dbReference type="EMBL" id="BLLF01001624">
    <property type="protein sequence ID" value="GFH20387.1"/>
    <property type="molecule type" value="Genomic_DNA"/>
</dbReference>